<name>A0ABM8IKR9_9BACE</name>
<reference evidence="1 2" key="1">
    <citation type="submission" date="2023-04" db="EMBL/GenBank/DDBJ databases">
        <title>Draft genome sequence of acteroides sedimenti strain YN3PY1.</title>
        <authorList>
            <person name="Yoshida N."/>
        </authorList>
    </citation>
    <scope>NUCLEOTIDE SEQUENCE [LARGE SCALE GENOMIC DNA]</scope>
    <source>
        <strain evidence="1 2">YN3PY1</strain>
    </source>
</reference>
<gene>
    <name evidence="1" type="ORF">BSYN_25090</name>
</gene>
<dbReference type="InterPro" id="IPR032342">
    <property type="entry name" value="DUF4861"/>
</dbReference>
<keyword evidence="2" id="KW-1185">Reference proteome</keyword>
<evidence type="ECO:0000313" key="2">
    <source>
        <dbReference type="Proteomes" id="UP001496674"/>
    </source>
</evidence>
<dbReference type="Pfam" id="PF16153">
    <property type="entry name" value="DUF4861"/>
    <property type="match status" value="1"/>
</dbReference>
<organism evidence="1 2">
    <name type="scientific">Bacteroides sedimenti</name>
    <dbReference type="NCBI Taxonomy" id="2136147"/>
    <lineage>
        <taxon>Bacteria</taxon>
        <taxon>Pseudomonadati</taxon>
        <taxon>Bacteroidota</taxon>
        <taxon>Bacteroidia</taxon>
        <taxon>Bacteroidales</taxon>
        <taxon>Bacteroidaceae</taxon>
        <taxon>Bacteroides</taxon>
    </lineage>
</organism>
<dbReference type="EMBL" id="AP028055">
    <property type="protein sequence ID" value="BEH00245.1"/>
    <property type="molecule type" value="Genomic_DNA"/>
</dbReference>
<protein>
    <submittedName>
        <fullName evidence="1">Uncharacterized protein</fullName>
    </submittedName>
</protein>
<evidence type="ECO:0000313" key="1">
    <source>
        <dbReference type="EMBL" id="BEH00245.1"/>
    </source>
</evidence>
<proteinExistence type="predicted"/>
<dbReference type="Proteomes" id="UP001496674">
    <property type="component" value="Chromosome"/>
</dbReference>
<sequence>MIDSTLVYPYCSVTQEDLDNGPLFFTVKLVYHPVTIKNNFSVVETSIISLNDGSQLNKVVVSFCKLKESLPIATGIVIHKGSNYYAMFSKKGYITYTDPKDPDNGQI</sequence>
<accession>A0ABM8IKR9</accession>